<reference evidence="1" key="2">
    <citation type="submission" date="2023-04" db="EMBL/GenBank/DDBJ databases">
        <authorList>
            <person name="Bu L."/>
            <person name="Lu L."/>
            <person name="Laidemitt M.R."/>
            <person name="Zhang S.M."/>
            <person name="Mutuku M."/>
            <person name="Mkoji G."/>
            <person name="Steinauer M."/>
            <person name="Loker E.S."/>
        </authorList>
    </citation>
    <scope>NUCLEOTIDE SEQUENCE</scope>
    <source>
        <strain evidence="1">KasaAsao</strain>
        <tissue evidence="1">Whole Snail</tissue>
    </source>
</reference>
<dbReference type="PANTHER" id="PTHR46113">
    <property type="entry name" value="SNAC DOMAIN-CONTAINING PROTEIN"/>
    <property type="match status" value="1"/>
</dbReference>
<protein>
    <submittedName>
        <fullName evidence="1">Uncharacterized protein</fullName>
    </submittedName>
</protein>
<proteinExistence type="predicted"/>
<sequence length="180" mass="20625">MDVIQESDNLSGHFCRIPTTSFGISVSCWSALPCLMSELDWKRGREMVRNMDTIPGATPPPTQALRDCDEKRPLSSFVTTSTRKFFQILQLPDSYLTQNVKTWKESDHYQETLRIVQGLKVVNDCAERGVKLIQEYNSILTNDEQQKQYLLQLVQQHRHVFSDSKKTMVVSGLTGQPKLM</sequence>
<evidence type="ECO:0000313" key="2">
    <source>
        <dbReference type="Proteomes" id="UP001233172"/>
    </source>
</evidence>
<accession>A0AAD8F409</accession>
<comment type="caution">
    <text evidence="1">The sequence shown here is derived from an EMBL/GenBank/DDBJ whole genome shotgun (WGS) entry which is preliminary data.</text>
</comment>
<name>A0AAD8F409_BIOPF</name>
<dbReference type="AlphaFoldDB" id="A0AAD8F409"/>
<dbReference type="Proteomes" id="UP001233172">
    <property type="component" value="Unassembled WGS sequence"/>
</dbReference>
<gene>
    <name evidence="1" type="ORF">Bpfe_019653</name>
</gene>
<evidence type="ECO:0000313" key="1">
    <source>
        <dbReference type="EMBL" id="KAK0050927.1"/>
    </source>
</evidence>
<keyword evidence="2" id="KW-1185">Reference proteome</keyword>
<organism evidence="1 2">
    <name type="scientific">Biomphalaria pfeifferi</name>
    <name type="common">Bloodfluke planorb</name>
    <name type="synonym">Freshwater snail</name>
    <dbReference type="NCBI Taxonomy" id="112525"/>
    <lineage>
        <taxon>Eukaryota</taxon>
        <taxon>Metazoa</taxon>
        <taxon>Spiralia</taxon>
        <taxon>Lophotrochozoa</taxon>
        <taxon>Mollusca</taxon>
        <taxon>Gastropoda</taxon>
        <taxon>Heterobranchia</taxon>
        <taxon>Euthyneura</taxon>
        <taxon>Panpulmonata</taxon>
        <taxon>Hygrophila</taxon>
        <taxon>Lymnaeoidea</taxon>
        <taxon>Planorbidae</taxon>
        <taxon>Biomphalaria</taxon>
    </lineage>
</organism>
<dbReference type="EMBL" id="JASAOG010000109">
    <property type="protein sequence ID" value="KAK0050927.1"/>
    <property type="molecule type" value="Genomic_DNA"/>
</dbReference>
<reference evidence="1" key="1">
    <citation type="journal article" date="2023" name="PLoS Negl. Trop. Dis.">
        <title>A genome sequence for Biomphalaria pfeifferi, the major vector snail for the human-infecting parasite Schistosoma mansoni.</title>
        <authorList>
            <person name="Bu L."/>
            <person name="Lu L."/>
            <person name="Laidemitt M.R."/>
            <person name="Zhang S.M."/>
            <person name="Mutuku M."/>
            <person name="Mkoji G."/>
            <person name="Steinauer M."/>
            <person name="Loker E.S."/>
        </authorList>
    </citation>
    <scope>NUCLEOTIDE SEQUENCE</scope>
    <source>
        <strain evidence="1">KasaAsao</strain>
    </source>
</reference>
<dbReference type="PANTHER" id="PTHR46113:SF1">
    <property type="entry name" value="PEPTIDASE M17 LEUCYL AMINOPEPTIDASE N-TERMINAL DOMAIN-CONTAINING PROTEIN"/>
    <property type="match status" value="1"/>
</dbReference>